<name>A0ABP0QE99_9DINO</name>
<comment type="caution">
    <text evidence="2">The sequence shown here is derived from an EMBL/GenBank/DDBJ whole genome shotgun (WGS) entry which is preliminary data.</text>
</comment>
<dbReference type="Proteomes" id="UP001642484">
    <property type="component" value="Unassembled WGS sequence"/>
</dbReference>
<dbReference type="CDD" id="cd02883">
    <property type="entry name" value="NUDIX_Hydrolase"/>
    <property type="match status" value="1"/>
</dbReference>
<evidence type="ECO:0000259" key="1">
    <source>
        <dbReference type="PROSITE" id="PS51462"/>
    </source>
</evidence>
<dbReference type="InterPro" id="IPR015797">
    <property type="entry name" value="NUDIX_hydrolase-like_dom_sf"/>
</dbReference>
<sequence length="250" mass="28316">MALDWTKSSSPPSYTKLLERRQPFCFDVKIWFCAVHLRKTSSDAQPSQPCAVAAVAMAAAAWRVPPPRELRAELPLVRHYKEQVSAAFVALFRGEELFLVRGRQSGLWQLPGGMIEASDLNVWDAAAREFYEETGSQAPLPSSRLQGWFETTIELPSGGLFRGVIFVLQTEATCEVPFAVNGETREALWRPWRNLEDLDFRWPNDQTIPQIFDMAQAEDGRRPVVRAGCYMEMRPTLRCGGHMRESAPEK</sequence>
<accession>A0ABP0QE99</accession>
<feature type="domain" description="Nudix hydrolase" evidence="1">
    <location>
        <begin position="82"/>
        <end position="212"/>
    </location>
</feature>
<evidence type="ECO:0000313" key="2">
    <source>
        <dbReference type="EMBL" id="CAK9086358.1"/>
    </source>
</evidence>
<reference evidence="2 3" key="1">
    <citation type="submission" date="2024-02" db="EMBL/GenBank/DDBJ databases">
        <authorList>
            <person name="Chen Y."/>
            <person name="Shah S."/>
            <person name="Dougan E. K."/>
            <person name="Thang M."/>
            <person name="Chan C."/>
        </authorList>
    </citation>
    <scope>NUCLEOTIDE SEQUENCE [LARGE SCALE GENOMIC DNA]</scope>
</reference>
<organism evidence="2 3">
    <name type="scientific">Durusdinium trenchii</name>
    <dbReference type="NCBI Taxonomy" id="1381693"/>
    <lineage>
        <taxon>Eukaryota</taxon>
        <taxon>Sar</taxon>
        <taxon>Alveolata</taxon>
        <taxon>Dinophyceae</taxon>
        <taxon>Suessiales</taxon>
        <taxon>Symbiodiniaceae</taxon>
        <taxon>Durusdinium</taxon>
    </lineage>
</organism>
<gene>
    <name evidence="2" type="ORF">CCMP2556_LOCUS41843</name>
</gene>
<dbReference type="Gene3D" id="3.90.79.10">
    <property type="entry name" value="Nucleoside Triphosphate Pyrophosphohydrolase"/>
    <property type="match status" value="1"/>
</dbReference>
<protein>
    <recommendedName>
        <fullName evidence="1">Nudix hydrolase domain-containing protein</fullName>
    </recommendedName>
</protein>
<dbReference type="SUPFAM" id="SSF55811">
    <property type="entry name" value="Nudix"/>
    <property type="match status" value="1"/>
</dbReference>
<dbReference type="Pfam" id="PF00293">
    <property type="entry name" value="NUDIX"/>
    <property type="match status" value="1"/>
</dbReference>
<dbReference type="PROSITE" id="PS51462">
    <property type="entry name" value="NUDIX"/>
    <property type="match status" value="1"/>
</dbReference>
<evidence type="ECO:0000313" key="3">
    <source>
        <dbReference type="Proteomes" id="UP001642484"/>
    </source>
</evidence>
<proteinExistence type="predicted"/>
<keyword evidence="3" id="KW-1185">Reference proteome</keyword>
<dbReference type="EMBL" id="CAXAMN010024395">
    <property type="protein sequence ID" value="CAK9086358.1"/>
    <property type="molecule type" value="Genomic_DNA"/>
</dbReference>
<dbReference type="InterPro" id="IPR000086">
    <property type="entry name" value="NUDIX_hydrolase_dom"/>
</dbReference>